<keyword evidence="3 6" id="KW-1133">Transmembrane helix</keyword>
<dbReference type="GO" id="GO:0016020">
    <property type="term" value="C:membrane"/>
    <property type="evidence" value="ECO:0007669"/>
    <property type="project" value="UniProtKB-SubCell"/>
</dbReference>
<dbReference type="RefSeq" id="XP_004182615.1">
    <property type="nucleotide sequence ID" value="XM_004182567.1"/>
</dbReference>
<feature type="transmembrane region" description="Helical" evidence="6">
    <location>
        <begin position="309"/>
        <end position="328"/>
    </location>
</feature>
<dbReference type="HOGENOM" id="CLU_017517_2_1_1"/>
<feature type="transmembrane region" description="Helical" evidence="6">
    <location>
        <begin position="479"/>
        <end position="499"/>
    </location>
</feature>
<dbReference type="PANTHER" id="PTHR23507">
    <property type="entry name" value="ZGC:174356"/>
    <property type="match status" value="1"/>
</dbReference>
<feature type="transmembrane region" description="Helical" evidence="6">
    <location>
        <begin position="281"/>
        <end position="303"/>
    </location>
</feature>
<dbReference type="OMA" id="YNWKSVE"/>
<evidence type="ECO:0000313" key="8">
    <source>
        <dbReference type="Proteomes" id="UP000002866"/>
    </source>
</evidence>
<proteinExistence type="predicted"/>
<feature type="transmembrane region" description="Helical" evidence="6">
    <location>
        <begin position="436"/>
        <end position="458"/>
    </location>
</feature>
<evidence type="ECO:0000256" key="2">
    <source>
        <dbReference type="ARBA" id="ARBA00022692"/>
    </source>
</evidence>
<dbReference type="EMBL" id="HE806325">
    <property type="protein sequence ID" value="CCH63096.1"/>
    <property type="molecule type" value="Genomic_DNA"/>
</dbReference>
<dbReference type="InterPro" id="IPR036259">
    <property type="entry name" value="MFS_trans_sf"/>
</dbReference>
<comment type="subcellular location">
    <subcellularLocation>
        <location evidence="1">Membrane</location>
        <topology evidence="1">Multi-pass membrane protein</topology>
    </subcellularLocation>
</comment>
<dbReference type="Pfam" id="PF07690">
    <property type="entry name" value="MFS_1"/>
    <property type="match status" value="1"/>
</dbReference>
<feature type="transmembrane region" description="Helical" evidence="6">
    <location>
        <begin position="400"/>
        <end position="424"/>
    </location>
</feature>
<dbReference type="GeneID" id="14498279"/>
<gene>
    <name evidence="7" type="primary">TBLA0J00980</name>
    <name evidence="7" type="ORF">TBLA_0J00980</name>
</gene>
<feature type="compositionally biased region" description="Basic and acidic residues" evidence="5">
    <location>
        <begin position="20"/>
        <end position="30"/>
    </location>
</feature>
<dbReference type="AlphaFoldDB" id="I2H9P4"/>
<dbReference type="FunCoup" id="I2H9P4">
    <property type="interactions" value="106"/>
</dbReference>
<feature type="transmembrane region" description="Helical" evidence="6">
    <location>
        <begin position="207"/>
        <end position="228"/>
    </location>
</feature>
<keyword evidence="8" id="KW-1185">Reference proteome</keyword>
<reference evidence="7 8" key="1">
    <citation type="journal article" date="2011" name="Proc. Natl. Acad. Sci. U.S.A.">
        <title>Evolutionary erosion of yeast sex chromosomes by mating-type switching accidents.</title>
        <authorList>
            <person name="Gordon J.L."/>
            <person name="Armisen D."/>
            <person name="Proux-Wera E."/>
            <person name="Oheigeartaigh S.S."/>
            <person name="Byrne K.P."/>
            <person name="Wolfe K.H."/>
        </authorList>
    </citation>
    <scope>NUCLEOTIDE SEQUENCE [LARGE SCALE GENOMIC DNA]</scope>
    <source>
        <strain evidence="8">ATCC 34711 / CBS 6284 / DSM 70876 / NBRC 10599 / NRRL Y-10934 / UCD 77-7</strain>
    </source>
</reference>
<dbReference type="InterPro" id="IPR011701">
    <property type="entry name" value="MFS"/>
</dbReference>
<evidence type="ECO:0000256" key="3">
    <source>
        <dbReference type="ARBA" id="ARBA00022989"/>
    </source>
</evidence>
<dbReference type="Gene3D" id="1.20.1250.20">
    <property type="entry name" value="MFS general substrate transporter like domains"/>
    <property type="match status" value="1"/>
</dbReference>
<feature type="transmembrane region" description="Helical" evidence="6">
    <location>
        <begin position="124"/>
        <end position="143"/>
    </location>
</feature>
<dbReference type="STRING" id="1071380.I2H9P4"/>
<feature type="transmembrane region" description="Helical" evidence="6">
    <location>
        <begin position="505"/>
        <end position="526"/>
    </location>
</feature>
<feature type="transmembrane region" description="Helical" evidence="6">
    <location>
        <begin position="538"/>
        <end position="561"/>
    </location>
</feature>
<feature type="compositionally biased region" description="Polar residues" evidence="5">
    <location>
        <begin position="1"/>
        <end position="19"/>
    </location>
</feature>
<dbReference type="KEGG" id="tbl:TBLA_0J00980"/>
<accession>I2H9P4</accession>
<name>I2H9P4_HENB6</name>
<feature type="region of interest" description="Disordered" evidence="5">
    <location>
        <begin position="1"/>
        <end position="30"/>
    </location>
</feature>
<dbReference type="InParanoid" id="I2H9P4"/>
<keyword evidence="2 6" id="KW-0812">Transmembrane</keyword>
<evidence type="ECO:0000256" key="4">
    <source>
        <dbReference type="ARBA" id="ARBA00023136"/>
    </source>
</evidence>
<sequence length="593" mass="67399">MVNPLTKFSNSSTMLLENSKTSDDKQNNYRSHELSIDTTMKNSLEESDDIMNDPSSNIIIAGLSDTQTSSVWNKINQEELEYTGVTTIENFLEAELDGEENNEVRWFQESTIIRMNTHWYRRPNIYMLCILSSVLCISHMLILTPMIELSMRKICFSIYDVENVNDKKCNSSEIQMIMSSISSSTMIITGILGMFTSGKWGQWSDEYGRLFVFRYIAIFRLIGFVLQIYSVSPYVHYNKWLIIVASSFDSIGGGFFTIIANSNSFIADITPAKDRATVISILMSVVSASMGAGPMIGSILVKYNRYCPLIVALVLVVIFILLCSGVVVEPRHKEALTYSKLERLHRIQSDEIHRDIQAGNSWVKTIYRHFLQSFEPLKKLWINTHDEHDRRKGLSPRYTVLLLVFLDILYICSTQAHFPALILFTTFKYNWKSVELGYFISFLGFGKSLILLVAAPWLMYYLKKHYPINENHMDRIDILSIRISFLFISLGTWIFITFNKYVPSILTYAICANLGAFVPATLQATVIKYCDQKNTGSIYGAIALVRGAVMLVTPAILLKIYGLTIETAAETFMFVPGVCTVTALALSLVYLYE</sequence>
<dbReference type="OrthoDB" id="3026777at2759"/>
<organism evidence="7 8">
    <name type="scientific">Henningerozyma blattae (strain ATCC 34711 / CBS 6284 / DSM 70876 / NBRC 10599 / NRRL Y-10934 / UCD 77-7)</name>
    <name type="common">Yeast</name>
    <name type="synonym">Tetrapisispora blattae</name>
    <dbReference type="NCBI Taxonomy" id="1071380"/>
    <lineage>
        <taxon>Eukaryota</taxon>
        <taxon>Fungi</taxon>
        <taxon>Dikarya</taxon>
        <taxon>Ascomycota</taxon>
        <taxon>Saccharomycotina</taxon>
        <taxon>Saccharomycetes</taxon>
        <taxon>Saccharomycetales</taxon>
        <taxon>Saccharomycetaceae</taxon>
        <taxon>Henningerozyma</taxon>
    </lineage>
</organism>
<dbReference type="SUPFAM" id="SSF103473">
    <property type="entry name" value="MFS general substrate transporter"/>
    <property type="match status" value="1"/>
</dbReference>
<dbReference type="Proteomes" id="UP000002866">
    <property type="component" value="Chromosome 10"/>
</dbReference>
<evidence type="ECO:0000256" key="6">
    <source>
        <dbReference type="SAM" id="Phobius"/>
    </source>
</evidence>
<feature type="transmembrane region" description="Helical" evidence="6">
    <location>
        <begin position="573"/>
        <end position="592"/>
    </location>
</feature>
<keyword evidence="4 6" id="KW-0472">Membrane</keyword>
<feature type="transmembrane region" description="Helical" evidence="6">
    <location>
        <begin position="174"/>
        <end position="195"/>
    </location>
</feature>
<dbReference type="GO" id="GO:0022857">
    <property type="term" value="F:transmembrane transporter activity"/>
    <property type="evidence" value="ECO:0007669"/>
    <property type="project" value="InterPro"/>
</dbReference>
<dbReference type="eggNOG" id="KOG2816">
    <property type="taxonomic scope" value="Eukaryota"/>
</dbReference>
<evidence type="ECO:0000313" key="7">
    <source>
        <dbReference type="EMBL" id="CCH63096.1"/>
    </source>
</evidence>
<protein>
    <recommendedName>
        <fullName evidence="9">Major facilitator superfamily (MFS) profile domain-containing protein</fullName>
    </recommendedName>
</protein>
<dbReference type="PANTHER" id="PTHR23507:SF1">
    <property type="entry name" value="FI18259P1-RELATED"/>
    <property type="match status" value="1"/>
</dbReference>
<feature type="transmembrane region" description="Helical" evidence="6">
    <location>
        <begin position="240"/>
        <end position="260"/>
    </location>
</feature>
<evidence type="ECO:0008006" key="9">
    <source>
        <dbReference type="Google" id="ProtNLM"/>
    </source>
</evidence>
<evidence type="ECO:0000256" key="5">
    <source>
        <dbReference type="SAM" id="MobiDB-lite"/>
    </source>
</evidence>
<evidence type="ECO:0000256" key="1">
    <source>
        <dbReference type="ARBA" id="ARBA00004141"/>
    </source>
</evidence>